<feature type="domain" description="Flagellar motor switch protein FliG middle" evidence="12">
    <location>
        <begin position="125"/>
        <end position="195"/>
    </location>
</feature>
<keyword evidence="9" id="KW-0975">Bacterial flagellum</keyword>
<dbReference type="Gene3D" id="1.10.220.30">
    <property type="match status" value="3"/>
</dbReference>
<evidence type="ECO:0000256" key="6">
    <source>
        <dbReference type="ARBA" id="ARBA00022500"/>
    </source>
</evidence>
<evidence type="ECO:0000256" key="8">
    <source>
        <dbReference type="ARBA" id="ARBA00023136"/>
    </source>
</evidence>
<organism evidence="14 15">
    <name type="scientific">Posidoniimonas corsicana</name>
    <dbReference type="NCBI Taxonomy" id="1938618"/>
    <lineage>
        <taxon>Bacteria</taxon>
        <taxon>Pseudomonadati</taxon>
        <taxon>Planctomycetota</taxon>
        <taxon>Planctomycetia</taxon>
        <taxon>Pirellulales</taxon>
        <taxon>Lacipirellulaceae</taxon>
        <taxon>Posidoniimonas</taxon>
    </lineage>
</organism>
<keyword evidence="7" id="KW-0283">Flagellar rotation</keyword>
<dbReference type="GO" id="GO:0006935">
    <property type="term" value="P:chemotaxis"/>
    <property type="evidence" value="ECO:0007669"/>
    <property type="project" value="UniProtKB-KW"/>
</dbReference>
<dbReference type="Pfam" id="PF14842">
    <property type="entry name" value="FliG_N"/>
    <property type="match status" value="1"/>
</dbReference>
<feature type="region of interest" description="Disordered" evidence="10">
    <location>
        <begin position="65"/>
        <end position="84"/>
    </location>
</feature>
<dbReference type="Proteomes" id="UP000316714">
    <property type="component" value="Unassembled WGS sequence"/>
</dbReference>
<dbReference type="GO" id="GO:0003774">
    <property type="term" value="F:cytoskeletal motor activity"/>
    <property type="evidence" value="ECO:0007669"/>
    <property type="project" value="InterPro"/>
</dbReference>
<evidence type="ECO:0000256" key="9">
    <source>
        <dbReference type="ARBA" id="ARBA00023143"/>
    </source>
</evidence>
<dbReference type="InterPro" id="IPR028263">
    <property type="entry name" value="FliG_N"/>
</dbReference>
<dbReference type="OrthoDB" id="267922at2"/>
<comment type="similarity">
    <text evidence="3">Belongs to the FliG family.</text>
</comment>
<keyword evidence="8" id="KW-0472">Membrane</keyword>
<dbReference type="InterPro" id="IPR023087">
    <property type="entry name" value="Flg_Motor_Flig_C"/>
</dbReference>
<keyword evidence="15" id="KW-1185">Reference proteome</keyword>
<gene>
    <name evidence="14" type="primary">fliG_2</name>
    <name evidence="14" type="ORF">KOR34_45980</name>
</gene>
<dbReference type="GO" id="GO:0071973">
    <property type="term" value="P:bacterial-type flagellum-dependent cell motility"/>
    <property type="evidence" value="ECO:0007669"/>
    <property type="project" value="InterPro"/>
</dbReference>
<dbReference type="PANTHER" id="PTHR30534">
    <property type="entry name" value="FLAGELLAR MOTOR SWITCH PROTEIN FLIG"/>
    <property type="match status" value="1"/>
</dbReference>
<comment type="subcellular location">
    <subcellularLocation>
        <location evidence="1">Bacterial flagellum basal body</location>
    </subcellularLocation>
    <subcellularLocation>
        <location evidence="2">Cell membrane</location>
        <topology evidence="2">Peripheral membrane protein</topology>
        <orientation evidence="2">Cytoplasmic side</orientation>
    </subcellularLocation>
</comment>
<dbReference type="PRINTS" id="PR00954">
    <property type="entry name" value="FLGMOTORFLIG"/>
</dbReference>
<reference evidence="14 15" key="1">
    <citation type="submission" date="2019-02" db="EMBL/GenBank/DDBJ databases">
        <title>Deep-cultivation of Planctomycetes and their phenomic and genomic characterization uncovers novel biology.</title>
        <authorList>
            <person name="Wiegand S."/>
            <person name="Jogler M."/>
            <person name="Boedeker C."/>
            <person name="Pinto D."/>
            <person name="Vollmers J."/>
            <person name="Rivas-Marin E."/>
            <person name="Kohn T."/>
            <person name="Peeters S.H."/>
            <person name="Heuer A."/>
            <person name="Rast P."/>
            <person name="Oberbeckmann S."/>
            <person name="Bunk B."/>
            <person name="Jeske O."/>
            <person name="Meyerdierks A."/>
            <person name="Storesund J.E."/>
            <person name="Kallscheuer N."/>
            <person name="Luecker S."/>
            <person name="Lage O.M."/>
            <person name="Pohl T."/>
            <person name="Merkel B.J."/>
            <person name="Hornburger P."/>
            <person name="Mueller R.-W."/>
            <person name="Bruemmer F."/>
            <person name="Labrenz M."/>
            <person name="Spormann A.M."/>
            <person name="Op Den Camp H."/>
            <person name="Overmann J."/>
            <person name="Amann R."/>
            <person name="Jetten M.S.M."/>
            <person name="Mascher T."/>
            <person name="Medema M.H."/>
            <person name="Devos D.P."/>
            <person name="Kaster A.-K."/>
            <person name="Ovreas L."/>
            <person name="Rohde M."/>
            <person name="Galperin M.Y."/>
            <person name="Jogler C."/>
        </authorList>
    </citation>
    <scope>NUCLEOTIDE SEQUENCE [LARGE SCALE GENOMIC DNA]</scope>
    <source>
        <strain evidence="14 15">KOR34</strain>
    </source>
</reference>
<evidence type="ECO:0000313" key="15">
    <source>
        <dbReference type="Proteomes" id="UP000316714"/>
    </source>
</evidence>
<evidence type="ECO:0000256" key="2">
    <source>
        <dbReference type="ARBA" id="ARBA00004413"/>
    </source>
</evidence>
<keyword evidence="5" id="KW-1003">Cell membrane</keyword>
<evidence type="ECO:0000256" key="4">
    <source>
        <dbReference type="ARBA" id="ARBA00021870"/>
    </source>
</evidence>
<dbReference type="InterPro" id="IPR000090">
    <property type="entry name" value="Flg_Motor_Flig"/>
</dbReference>
<dbReference type="GO" id="GO:0009425">
    <property type="term" value="C:bacterial-type flagellum basal body"/>
    <property type="evidence" value="ECO:0007669"/>
    <property type="project" value="UniProtKB-SubCell"/>
</dbReference>
<dbReference type="InterPro" id="IPR011002">
    <property type="entry name" value="FliG_a-hlx"/>
</dbReference>
<proteinExistence type="inferred from homology"/>
<evidence type="ECO:0000256" key="7">
    <source>
        <dbReference type="ARBA" id="ARBA00022779"/>
    </source>
</evidence>
<accession>A0A5C5V0F0</accession>
<evidence type="ECO:0000256" key="3">
    <source>
        <dbReference type="ARBA" id="ARBA00010299"/>
    </source>
</evidence>
<evidence type="ECO:0000256" key="5">
    <source>
        <dbReference type="ARBA" id="ARBA00022475"/>
    </source>
</evidence>
<evidence type="ECO:0000259" key="13">
    <source>
        <dbReference type="Pfam" id="PF14842"/>
    </source>
</evidence>
<dbReference type="EMBL" id="SIHJ01000004">
    <property type="protein sequence ID" value="TWT31222.1"/>
    <property type="molecule type" value="Genomic_DNA"/>
</dbReference>
<dbReference type="AlphaFoldDB" id="A0A5C5V0F0"/>
<feature type="domain" description="Flagellar motor switch protein FliG C-terminal" evidence="11">
    <location>
        <begin position="275"/>
        <end position="352"/>
    </location>
</feature>
<feature type="region of interest" description="Disordered" evidence="10">
    <location>
        <begin position="235"/>
        <end position="273"/>
    </location>
</feature>
<dbReference type="SUPFAM" id="SSF48029">
    <property type="entry name" value="FliG"/>
    <property type="match status" value="3"/>
</dbReference>
<protein>
    <recommendedName>
        <fullName evidence="4">Flagellar motor switch protein FliG</fullName>
    </recommendedName>
</protein>
<evidence type="ECO:0000259" key="11">
    <source>
        <dbReference type="Pfam" id="PF01706"/>
    </source>
</evidence>
<evidence type="ECO:0000256" key="10">
    <source>
        <dbReference type="SAM" id="MobiDB-lite"/>
    </source>
</evidence>
<dbReference type="Pfam" id="PF01706">
    <property type="entry name" value="FliG_C"/>
    <property type="match status" value="1"/>
</dbReference>
<sequence>MATATLQSESTIRKAAVLVRSLDAESVAALLARLSPAEAKAVRQAVRELDAVSDEERLQIAAELRGQRFSDAPPQTAEPPDSEAGVDVLFSGGYEPPAAASAPTEIMASVTAPAPRLGALSQADPEALLAYLKLEQPSTIAVVLSCLPPGRAADVLSRLPEDLQDRAVNRLSEMGDIDPDSLDVIAAELESWIAQHTQDRRRRDDRRATLQAILDASPAAARGRLADQLAARWPELKPAEPPAPKPAERPTPATIELPRRPTPPPKPAPRPALPFTEVEKLSGAELAAVFARVDRGTLLVALFGASDQLLARLREITTTKQMRALEQSINRLGPVRLSDVAHAQRAVGEAAAERVAQPRRAA</sequence>
<evidence type="ECO:0000256" key="1">
    <source>
        <dbReference type="ARBA" id="ARBA00004117"/>
    </source>
</evidence>
<dbReference type="PANTHER" id="PTHR30534:SF0">
    <property type="entry name" value="FLAGELLAR MOTOR SWITCH PROTEIN FLIG"/>
    <property type="match status" value="1"/>
</dbReference>
<dbReference type="InterPro" id="IPR032779">
    <property type="entry name" value="FliG_M"/>
</dbReference>
<feature type="domain" description="Flagellar motor switch protein FliG N-terminal" evidence="13">
    <location>
        <begin position="11"/>
        <end position="64"/>
    </location>
</feature>
<comment type="caution">
    <text evidence="14">The sequence shown here is derived from an EMBL/GenBank/DDBJ whole genome shotgun (WGS) entry which is preliminary data.</text>
</comment>
<keyword evidence="14" id="KW-0969">Cilium</keyword>
<keyword evidence="14" id="KW-0966">Cell projection</keyword>
<keyword evidence="14" id="KW-0282">Flagellum</keyword>
<evidence type="ECO:0000313" key="14">
    <source>
        <dbReference type="EMBL" id="TWT31222.1"/>
    </source>
</evidence>
<keyword evidence="6" id="KW-0145">Chemotaxis</keyword>
<dbReference type="GO" id="GO:0005886">
    <property type="term" value="C:plasma membrane"/>
    <property type="evidence" value="ECO:0007669"/>
    <property type="project" value="UniProtKB-SubCell"/>
</dbReference>
<dbReference type="RefSeq" id="WP_146568406.1">
    <property type="nucleotide sequence ID" value="NZ_SIHJ01000004.1"/>
</dbReference>
<name>A0A5C5V0F0_9BACT</name>
<evidence type="ECO:0000259" key="12">
    <source>
        <dbReference type="Pfam" id="PF14841"/>
    </source>
</evidence>
<feature type="compositionally biased region" description="Pro residues" evidence="10">
    <location>
        <begin position="260"/>
        <end position="272"/>
    </location>
</feature>
<dbReference type="Pfam" id="PF14841">
    <property type="entry name" value="FliG_M"/>
    <property type="match status" value="1"/>
</dbReference>